<name>A0AAV5W4D5_9BILA</name>
<feature type="compositionally biased region" description="Basic and acidic residues" evidence="1">
    <location>
        <begin position="99"/>
        <end position="110"/>
    </location>
</feature>
<dbReference type="Proteomes" id="UP001432322">
    <property type="component" value="Unassembled WGS sequence"/>
</dbReference>
<feature type="non-terminal residue" evidence="2">
    <location>
        <position position="120"/>
    </location>
</feature>
<evidence type="ECO:0000313" key="3">
    <source>
        <dbReference type="Proteomes" id="UP001432322"/>
    </source>
</evidence>
<protein>
    <submittedName>
        <fullName evidence="2">Uncharacterized protein</fullName>
    </submittedName>
</protein>
<feature type="non-terminal residue" evidence="2">
    <location>
        <position position="1"/>
    </location>
</feature>
<organism evidence="2 3">
    <name type="scientific">Pristionchus fissidentatus</name>
    <dbReference type="NCBI Taxonomy" id="1538716"/>
    <lineage>
        <taxon>Eukaryota</taxon>
        <taxon>Metazoa</taxon>
        <taxon>Ecdysozoa</taxon>
        <taxon>Nematoda</taxon>
        <taxon>Chromadorea</taxon>
        <taxon>Rhabditida</taxon>
        <taxon>Rhabditina</taxon>
        <taxon>Diplogasteromorpha</taxon>
        <taxon>Diplogasteroidea</taxon>
        <taxon>Neodiplogasteridae</taxon>
        <taxon>Pristionchus</taxon>
    </lineage>
</organism>
<comment type="caution">
    <text evidence="2">The sequence shown here is derived from an EMBL/GenBank/DDBJ whole genome shotgun (WGS) entry which is preliminary data.</text>
</comment>
<keyword evidence="3" id="KW-1185">Reference proteome</keyword>
<reference evidence="2" key="1">
    <citation type="submission" date="2023-10" db="EMBL/GenBank/DDBJ databases">
        <title>Genome assembly of Pristionchus species.</title>
        <authorList>
            <person name="Yoshida K."/>
            <person name="Sommer R.J."/>
        </authorList>
    </citation>
    <scope>NUCLEOTIDE SEQUENCE</scope>
    <source>
        <strain evidence="2">RS5133</strain>
    </source>
</reference>
<gene>
    <name evidence="2" type="ORF">PFISCL1PPCAC_17974</name>
</gene>
<dbReference type="EMBL" id="BTSY01000005">
    <property type="protein sequence ID" value="GMT26677.1"/>
    <property type="molecule type" value="Genomic_DNA"/>
</dbReference>
<dbReference type="AlphaFoldDB" id="A0AAV5W4D5"/>
<feature type="region of interest" description="Disordered" evidence="1">
    <location>
        <begin position="93"/>
        <end position="120"/>
    </location>
</feature>
<accession>A0AAV5W4D5</accession>
<evidence type="ECO:0000313" key="2">
    <source>
        <dbReference type="EMBL" id="GMT26677.1"/>
    </source>
</evidence>
<sequence length="120" mass="12857">DSAAKLASAKRNATEAAENDLRVKQNIAAEKTQFYEEKKRKFEELDGIAKSKEASSAGFTDAAASAKSACEDADLALIKAKRKVATIPDKIDAYTQAHPPKESAEERVADADAEMGAVEQ</sequence>
<evidence type="ECO:0000256" key="1">
    <source>
        <dbReference type="SAM" id="MobiDB-lite"/>
    </source>
</evidence>
<proteinExistence type="predicted"/>